<dbReference type="InterPro" id="IPR010989">
    <property type="entry name" value="SNARE"/>
</dbReference>
<protein>
    <submittedName>
        <fullName evidence="10">t-SNARE coiled-coil homology domain-containing protein</fullName>
    </submittedName>
</protein>
<dbReference type="GO" id="GO:0000149">
    <property type="term" value="F:SNARE binding"/>
    <property type="evidence" value="ECO:0007669"/>
    <property type="project" value="TreeGrafter"/>
</dbReference>
<dbReference type="SMART" id="SM00503">
    <property type="entry name" value="SynN"/>
    <property type="match status" value="1"/>
</dbReference>
<dbReference type="GO" id="GO:0031201">
    <property type="term" value="C:SNARE complex"/>
    <property type="evidence" value="ECO:0007669"/>
    <property type="project" value="TreeGrafter"/>
</dbReference>
<dbReference type="GO" id="GO:0008021">
    <property type="term" value="C:synaptic vesicle"/>
    <property type="evidence" value="ECO:0007669"/>
    <property type="project" value="TreeGrafter"/>
</dbReference>
<dbReference type="InterPro" id="IPR006012">
    <property type="entry name" value="Syntaxin/epimorphin_CS"/>
</dbReference>
<dbReference type="PANTHER" id="PTHR19957:SF411">
    <property type="entry name" value="LD23667P"/>
    <property type="match status" value="1"/>
</dbReference>
<name>A0A0K0F8N4_STRVS</name>
<dbReference type="Pfam" id="PF05739">
    <property type="entry name" value="SNARE"/>
    <property type="match status" value="1"/>
</dbReference>
<evidence type="ECO:0000256" key="5">
    <source>
        <dbReference type="RuleBase" id="RU003858"/>
    </source>
</evidence>
<dbReference type="Gene3D" id="1.20.5.110">
    <property type="match status" value="1"/>
</dbReference>
<comment type="subcellular location">
    <subcellularLocation>
        <location evidence="1">Membrane</location>
        <topology evidence="1">Single-pass type IV membrane protein</topology>
    </subcellularLocation>
</comment>
<dbReference type="GO" id="GO:0006886">
    <property type="term" value="P:intracellular protein transport"/>
    <property type="evidence" value="ECO:0007669"/>
    <property type="project" value="InterPro"/>
</dbReference>
<evidence type="ECO:0000256" key="3">
    <source>
        <dbReference type="ARBA" id="ARBA00022448"/>
    </source>
</evidence>
<keyword evidence="7" id="KW-0812">Transmembrane</keyword>
<dbReference type="InterPro" id="IPR006011">
    <property type="entry name" value="Syntaxin_N"/>
</dbReference>
<dbReference type="GO" id="GO:0006906">
    <property type="term" value="P:vesicle fusion"/>
    <property type="evidence" value="ECO:0007669"/>
    <property type="project" value="TreeGrafter"/>
</dbReference>
<dbReference type="STRING" id="75913.A0A0K0F8N4"/>
<sequence length="245" mass="28253">MTTHNQFDELYQSITLNIQKIEHNVHLLNQVVEKIGTPADTTINESELNELIQRSNALSKSTNNMMKNLVSLSNGNHILKQKREILMDSLMSTLNLLQDAQRKAAVKEKGKINEYELGNVNQITTDSSDFNPFSPQQMSHEQMQQKQQQIEEIRQRQLALQQLEEDISDVNQIFKDLAKLVHEQGDMVDSIEDNIDSAQIYVEQGSANVQQALHYQQKARQKQLLLFIFFAVLIFIILLTVWFSK</sequence>
<keyword evidence="4" id="KW-0532">Neurotransmitter transport</keyword>
<dbReference type="SMART" id="SM00397">
    <property type="entry name" value="t_SNARE"/>
    <property type="match status" value="1"/>
</dbReference>
<evidence type="ECO:0000256" key="4">
    <source>
        <dbReference type="ARBA" id="ARBA00022775"/>
    </source>
</evidence>
<dbReference type="GO" id="GO:0048278">
    <property type="term" value="P:vesicle docking"/>
    <property type="evidence" value="ECO:0007669"/>
    <property type="project" value="TreeGrafter"/>
</dbReference>
<dbReference type="WBParaSite" id="SVE_0518300.1">
    <property type="protein sequence ID" value="SVE_0518300.1"/>
    <property type="gene ID" value="SVE_0518300"/>
</dbReference>
<organism evidence="9 10">
    <name type="scientific">Strongyloides venezuelensis</name>
    <name type="common">Threadworm</name>
    <dbReference type="NCBI Taxonomy" id="75913"/>
    <lineage>
        <taxon>Eukaryota</taxon>
        <taxon>Metazoa</taxon>
        <taxon>Ecdysozoa</taxon>
        <taxon>Nematoda</taxon>
        <taxon>Chromadorea</taxon>
        <taxon>Rhabditida</taxon>
        <taxon>Tylenchina</taxon>
        <taxon>Panagrolaimomorpha</taxon>
        <taxon>Strongyloidoidea</taxon>
        <taxon>Strongyloididae</taxon>
        <taxon>Strongyloides</taxon>
    </lineage>
</organism>
<dbReference type="PROSITE" id="PS50192">
    <property type="entry name" value="T_SNARE"/>
    <property type="match status" value="1"/>
</dbReference>
<keyword evidence="7" id="KW-0472">Membrane</keyword>
<keyword evidence="6" id="KW-0175">Coiled coil</keyword>
<evidence type="ECO:0000256" key="2">
    <source>
        <dbReference type="ARBA" id="ARBA00009063"/>
    </source>
</evidence>
<feature type="domain" description="T-SNARE coiled-coil homology" evidence="8">
    <location>
        <begin position="150"/>
        <end position="212"/>
    </location>
</feature>
<keyword evidence="7" id="KW-1133">Transmembrane helix</keyword>
<feature type="coiled-coil region" evidence="6">
    <location>
        <begin position="136"/>
        <end position="180"/>
    </location>
</feature>
<feature type="transmembrane region" description="Helical" evidence="7">
    <location>
        <begin position="224"/>
        <end position="243"/>
    </location>
</feature>
<dbReference type="GO" id="GO:0005484">
    <property type="term" value="F:SNAP receptor activity"/>
    <property type="evidence" value="ECO:0007669"/>
    <property type="project" value="InterPro"/>
</dbReference>
<dbReference type="AlphaFoldDB" id="A0A0K0F8N4"/>
<dbReference type="Pfam" id="PF14523">
    <property type="entry name" value="Syntaxin_2"/>
    <property type="match status" value="1"/>
</dbReference>
<dbReference type="PROSITE" id="PS00914">
    <property type="entry name" value="SYNTAXIN"/>
    <property type="match status" value="1"/>
</dbReference>
<comment type="similarity">
    <text evidence="2 5">Belongs to the syntaxin family.</text>
</comment>
<dbReference type="SUPFAM" id="SSF47661">
    <property type="entry name" value="t-snare proteins"/>
    <property type="match status" value="1"/>
</dbReference>
<dbReference type="InterPro" id="IPR000727">
    <property type="entry name" value="T_SNARE_dom"/>
</dbReference>
<dbReference type="Gene3D" id="1.20.58.70">
    <property type="match status" value="1"/>
</dbReference>
<reference evidence="10" key="2">
    <citation type="submission" date="2015-08" db="UniProtKB">
        <authorList>
            <consortium name="WormBaseParasite"/>
        </authorList>
    </citation>
    <scope>IDENTIFICATION</scope>
</reference>
<evidence type="ECO:0000259" key="8">
    <source>
        <dbReference type="PROSITE" id="PS50192"/>
    </source>
</evidence>
<keyword evidence="3" id="KW-0813">Transport</keyword>
<evidence type="ECO:0000313" key="9">
    <source>
        <dbReference type="Proteomes" id="UP000035680"/>
    </source>
</evidence>
<reference evidence="9" key="1">
    <citation type="submission" date="2014-07" db="EMBL/GenBank/DDBJ databases">
        <authorList>
            <person name="Martin A.A"/>
            <person name="De Silva N."/>
        </authorList>
    </citation>
    <scope>NUCLEOTIDE SEQUENCE</scope>
</reference>
<evidence type="ECO:0000256" key="1">
    <source>
        <dbReference type="ARBA" id="ARBA00004211"/>
    </source>
</evidence>
<evidence type="ECO:0000256" key="7">
    <source>
        <dbReference type="SAM" id="Phobius"/>
    </source>
</evidence>
<evidence type="ECO:0000313" key="10">
    <source>
        <dbReference type="WBParaSite" id="SVE_0518300.1"/>
    </source>
</evidence>
<proteinExistence type="inferred from homology"/>
<keyword evidence="9" id="KW-1185">Reference proteome</keyword>
<dbReference type="Proteomes" id="UP000035680">
    <property type="component" value="Unassembled WGS sequence"/>
</dbReference>
<dbReference type="GO" id="GO:0006836">
    <property type="term" value="P:neurotransmitter transport"/>
    <property type="evidence" value="ECO:0007669"/>
    <property type="project" value="UniProtKB-KW"/>
</dbReference>
<accession>A0A0K0F8N4</accession>
<dbReference type="InterPro" id="IPR045242">
    <property type="entry name" value="Syntaxin"/>
</dbReference>
<evidence type="ECO:0000256" key="6">
    <source>
        <dbReference type="SAM" id="Coils"/>
    </source>
</evidence>
<dbReference type="PANTHER" id="PTHR19957">
    <property type="entry name" value="SYNTAXIN"/>
    <property type="match status" value="1"/>
</dbReference>